<dbReference type="InterPro" id="IPR022551">
    <property type="entry name" value="BrxC"/>
</dbReference>
<name>A0ABV9I0Q1_9FLAO</name>
<proteinExistence type="predicted"/>
<accession>A0ABV9I0Q1</accession>
<gene>
    <name evidence="2" type="primary">ytxJ</name>
    <name evidence="2" type="ORF">ACFO3O_17065</name>
</gene>
<dbReference type="Proteomes" id="UP001596043">
    <property type="component" value="Unassembled WGS sequence"/>
</dbReference>
<dbReference type="Pfam" id="PF11009">
    <property type="entry name" value="BrxC"/>
    <property type="match status" value="1"/>
</dbReference>
<protein>
    <submittedName>
        <fullName evidence="2">Bacillithiol system redox-active protein YtxJ</fullName>
    </submittedName>
</protein>
<dbReference type="InterPro" id="IPR036249">
    <property type="entry name" value="Thioredoxin-like_sf"/>
</dbReference>
<comment type="caution">
    <text evidence="2">The sequence shown here is derived from an EMBL/GenBank/DDBJ whole genome shotgun (WGS) entry which is preliminary data.</text>
</comment>
<evidence type="ECO:0000313" key="3">
    <source>
        <dbReference type="Proteomes" id="UP001596043"/>
    </source>
</evidence>
<sequence length="129" mass="14495">MGVFNGLFGSKESKEPTPEIPWKPLTEVNQLDVIIEDSKVKPVAIFKHSTTCGISRMALRQIESSYDIPANQLDIYYLDLKAYRDVSNEIASRFQVTHQSPQMMVIKNGVAVYNDSHGGINVPALHQYL</sequence>
<evidence type="ECO:0000313" key="2">
    <source>
        <dbReference type="EMBL" id="MFC4635625.1"/>
    </source>
</evidence>
<reference evidence="3" key="1">
    <citation type="journal article" date="2019" name="Int. J. Syst. Evol. Microbiol.">
        <title>The Global Catalogue of Microorganisms (GCM) 10K type strain sequencing project: providing services to taxonomists for standard genome sequencing and annotation.</title>
        <authorList>
            <consortium name="The Broad Institute Genomics Platform"/>
            <consortium name="The Broad Institute Genome Sequencing Center for Infectious Disease"/>
            <person name="Wu L."/>
            <person name="Ma J."/>
        </authorList>
    </citation>
    <scope>NUCLEOTIDE SEQUENCE [LARGE SCALE GENOMIC DNA]</scope>
    <source>
        <strain evidence="3">YJ-61-S</strain>
    </source>
</reference>
<organism evidence="2 3">
    <name type="scientific">Dokdonia ponticola</name>
    <dbReference type="NCBI Taxonomy" id="2041041"/>
    <lineage>
        <taxon>Bacteria</taxon>
        <taxon>Pseudomonadati</taxon>
        <taxon>Bacteroidota</taxon>
        <taxon>Flavobacteriia</taxon>
        <taxon>Flavobacteriales</taxon>
        <taxon>Flavobacteriaceae</taxon>
        <taxon>Dokdonia</taxon>
    </lineage>
</organism>
<keyword evidence="3" id="KW-1185">Reference proteome</keyword>
<evidence type="ECO:0000256" key="1">
    <source>
        <dbReference type="SAM" id="MobiDB-lite"/>
    </source>
</evidence>
<dbReference type="EMBL" id="JBHSFV010000011">
    <property type="protein sequence ID" value="MFC4635625.1"/>
    <property type="molecule type" value="Genomic_DNA"/>
</dbReference>
<dbReference type="RefSeq" id="WP_379981034.1">
    <property type="nucleotide sequence ID" value="NZ_JBHSFV010000011.1"/>
</dbReference>
<feature type="region of interest" description="Disordered" evidence="1">
    <location>
        <begin position="1"/>
        <end position="20"/>
    </location>
</feature>
<dbReference type="SUPFAM" id="SSF52833">
    <property type="entry name" value="Thioredoxin-like"/>
    <property type="match status" value="1"/>
</dbReference>
<dbReference type="NCBIfam" id="TIGR04019">
    <property type="entry name" value="B_thiol_YtxJ"/>
    <property type="match status" value="1"/>
</dbReference>
<dbReference type="Gene3D" id="3.40.30.10">
    <property type="entry name" value="Glutaredoxin"/>
    <property type="match status" value="1"/>
</dbReference>